<keyword evidence="5" id="KW-0285">Flavoprotein</keyword>
<evidence type="ECO:0000256" key="12">
    <source>
        <dbReference type="ARBA" id="ARBA00033999"/>
    </source>
</evidence>
<evidence type="ECO:0000256" key="1">
    <source>
        <dbReference type="ARBA" id="ARBA00001974"/>
    </source>
</evidence>
<sequence>MQPLNSQPVRLGDYVLYWMQQSQRVHWNHALAVAIEQANELKLPLLVGFGLTPSFPEANYRHYYFMMEGLVEVAAELRKLGAGWALRLGSPDEVCLELAQSAALVISDRGYLRIQREWRRRVAENAPCAVWQVESDVVVPVEVASSKEEYAARTLRPKIAKYIPRFIEPVSLPALHVRWTHSANAGEFADPEAMVNLVSKFPIDFSVSPSPLFRGGTREALRRFDDFLEKRFERYATDRSNPGADVTSGMSPYLHFGQISAAYLAWRVWQQPPSPSKEAFLEELIVRRELSMNFVFYNPRYDSYDAIPEWAKETLEKHAKDPRSQVYTLEELEAAATRDPFWNAAQSELVATGSMHNYMRMYWGKKIVEWTRSPQEAFAIALYLNNKYQLDGRDPNSFAGVAWCFGKHDRPWPERPIYGTVRTMTSSGLERKFDMSAYIARVNSLNG</sequence>
<evidence type="ECO:0000256" key="10">
    <source>
        <dbReference type="ARBA" id="ARBA00023239"/>
    </source>
</evidence>
<dbReference type="EC" id="4.1.99.3" evidence="3"/>
<organism evidence="14 15">
    <name type="scientific">Sumerlaea chitinivorans</name>
    <dbReference type="NCBI Taxonomy" id="2250252"/>
    <lineage>
        <taxon>Bacteria</taxon>
        <taxon>Candidatus Sumerlaeota</taxon>
        <taxon>Candidatus Sumerlaeia</taxon>
        <taxon>Candidatus Sumerlaeales</taxon>
        <taxon>Candidatus Sumerlaeaceae</taxon>
        <taxon>Candidatus Sumerlaea</taxon>
    </lineage>
</organism>
<keyword evidence="6" id="KW-0227">DNA damage</keyword>
<comment type="cofactor">
    <cofactor evidence="1">
        <name>FAD</name>
        <dbReference type="ChEBI" id="CHEBI:57692"/>
    </cofactor>
</comment>
<dbReference type="InterPro" id="IPR006050">
    <property type="entry name" value="DNA_photolyase_N"/>
</dbReference>
<comment type="catalytic activity">
    <reaction evidence="12">
        <text>cyclobutadipyrimidine (in DNA) = 2 pyrimidine residues (in DNA).</text>
        <dbReference type="EC" id="4.1.99.3"/>
    </reaction>
</comment>
<gene>
    <name evidence="14" type="ORF">BRCON_0893</name>
</gene>
<accession>A0A2Z4Y3H0</accession>
<comment type="similarity">
    <text evidence="2">Belongs to the DNA photolyase class-2 family.</text>
</comment>
<dbReference type="InterPro" id="IPR036155">
    <property type="entry name" value="Crypto/Photolyase_N_sf"/>
</dbReference>
<dbReference type="AlphaFoldDB" id="A0A2Z4Y3H0"/>
<dbReference type="Pfam" id="PF00875">
    <property type="entry name" value="DNA_photolyase"/>
    <property type="match status" value="1"/>
</dbReference>
<proteinExistence type="inferred from homology"/>
<evidence type="ECO:0000256" key="5">
    <source>
        <dbReference type="ARBA" id="ARBA00022630"/>
    </source>
</evidence>
<dbReference type="KEGG" id="schv:BRCON_0893"/>
<protein>
    <recommendedName>
        <fullName evidence="4">Deoxyribodipyrimidine photo-lyase</fullName>
        <ecNumber evidence="3">4.1.99.3</ecNumber>
    </recommendedName>
    <alternativeName>
        <fullName evidence="11">DNA photolyase</fullName>
    </alternativeName>
</protein>
<dbReference type="SUPFAM" id="SSF52425">
    <property type="entry name" value="Cryptochrome/photolyase, N-terminal domain"/>
    <property type="match status" value="1"/>
</dbReference>
<keyword evidence="9" id="KW-0234">DNA repair</keyword>
<keyword evidence="10 14" id="KW-0456">Lyase</keyword>
<dbReference type="PROSITE" id="PS01083">
    <property type="entry name" value="DNA_PHOTOLYASES_2_1"/>
    <property type="match status" value="1"/>
</dbReference>
<dbReference type="PROSITE" id="PS51645">
    <property type="entry name" value="PHR_CRY_ALPHA_BETA"/>
    <property type="match status" value="1"/>
</dbReference>
<evidence type="ECO:0000256" key="3">
    <source>
        <dbReference type="ARBA" id="ARBA00013149"/>
    </source>
</evidence>
<name>A0A2Z4Y3H0_SUMC1</name>
<dbReference type="GO" id="GO:0003904">
    <property type="term" value="F:deoxyribodipyrimidine photo-lyase activity"/>
    <property type="evidence" value="ECO:0007669"/>
    <property type="project" value="UniProtKB-EC"/>
</dbReference>
<feature type="domain" description="Photolyase/cryptochrome alpha/beta" evidence="13">
    <location>
        <begin position="13"/>
        <end position="141"/>
    </location>
</feature>
<dbReference type="InterPro" id="IPR032673">
    <property type="entry name" value="DNA_photolyase_2_CS"/>
</dbReference>
<evidence type="ECO:0000313" key="14">
    <source>
        <dbReference type="EMBL" id="AXA35670.1"/>
    </source>
</evidence>
<dbReference type="SUPFAM" id="SSF48173">
    <property type="entry name" value="Cryptochrome/photolyase FAD-binding domain"/>
    <property type="match status" value="1"/>
</dbReference>
<keyword evidence="8" id="KW-0238">DNA-binding</keyword>
<evidence type="ECO:0000313" key="15">
    <source>
        <dbReference type="Proteomes" id="UP000262583"/>
    </source>
</evidence>
<keyword evidence="7" id="KW-0274">FAD</keyword>
<dbReference type="FunFam" id="1.10.579.10:FF:000002">
    <property type="entry name" value="Deoxyribodipyrimidine photolyase"/>
    <property type="match status" value="1"/>
</dbReference>
<dbReference type="PANTHER" id="PTHR10211:SF0">
    <property type="entry name" value="DEOXYRIBODIPYRIMIDINE PHOTO-LYASE"/>
    <property type="match status" value="1"/>
</dbReference>
<dbReference type="Gene3D" id="3.40.50.620">
    <property type="entry name" value="HUPs"/>
    <property type="match status" value="1"/>
</dbReference>
<evidence type="ECO:0000259" key="13">
    <source>
        <dbReference type="PROSITE" id="PS51645"/>
    </source>
</evidence>
<evidence type="ECO:0000256" key="6">
    <source>
        <dbReference type="ARBA" id="ARBA00022763"/>
    </source>
</evidence>
<dbReference type="InterPro" id="IPR036134">
    <property type="entry name" value="Crypto/Photolyase_FAD-like_sf"/>
</dbReference>
<reference evidence="14 15" key="1">
    <citation type="submission" date="2018-05" db="EMBL/GenBank/DDBJ databases">
        <title>A metagenomic window into the 2 km-deep terrestrial subsurface aquifer revealed taxonomically and functionally diverse microbial community comprising novel uncultured bacterial lineages.</title>
        <authorList>
            <person name="Kadnikov V.V."/>
            <person name="Mardanov A.V."/>
            <person name="Beletsky A.V."/>
            <person name="Banks D."/>
            <person name="Pimenov N.V."/>
            <person name="Frank Y.A."/>
            <person name="Karnachuk O.V."/>
            <person name="Ravin N.V."/>
        </authorList>
    </citation>
    <scope>NUCLEOTIDE SEQUENCE [LARGE SCALE GENOMIC DNA]</scope>
    <source>
        <strain evidence="14">BY</strain>
    </source>
</reference>
<dbReference type="EMBL" id="CP030759">
    <property type="protein sequence ID" value="AXA35670.1"/>
    <property type="molecule type" value="Genomic_DNA"/>
</dbReference>
<evidence type="ECO:0000256" key="11">
    <source>
        <dbReference type="ARBA" id="ARBA00031671"/>
    </source>
</evidence>
<evidence type="ECO:0000256" key="9">
    <source>
        <dbReference type="ARBA" id="ARBA00023204"/>
    </source>
</evidence>
<dbReference type="PANTHER" id="PTHR10211">
    <property type="entry name" value="DEOXYRIBODIPYRIMIDINE PHOTOLYASE"/>
    <property type="match status" value="1"/>
</dbReference>
<dbReference type="InterPro" id="IPR014729">
    <property type="entry name" value="Rossmann-like_a/b/a_fold"/>
</dbReference>
<evidence type="ECO:0000256" key="2">
    <source>
        <dbReference type="ARBA" id="ARBA00006409"/>
    </source>
</evidence>
<dbReference type="Gene3D" id="1.10.579.10">
    <property type="entry name" value="DNA Cyclobutane Dipyrimidine Photolyase, subunit A, domain 3"/>
    <property type="match status" value="1"/>
</dbReference>
<dbReference type="Proteomes" id="UP000262583">
    <property type="component" value="Chromosome"/>
</dbReference>
<dbReference type="Gene3D" id="1.25.40.80">
    <property type="match status" value="1"/>
</dbReference>
<evidence type="ECO:0000256" key="8">
    <source>
        <dbReference type="ARBA" id="ARBA00023125"/>
    </source>
</evidence>
<dbReference type="GO" id="GO:0000719">
    <property type="term" value="P:photoreactive repair"/>
    <property type="evidence" value="ECO:0007669"/>
    <property type="project" value="TreeGrafter"/>
</dbReference>
<evidence type="ECO:0000256" key="7">
    <source>
        <dbReference type="ARBA" id="ARBA00022827"/>
    </source>
</evidence>
<dbReference type="InterPro" id="IPR052219">
    <property type="entry name" value="Photolyase_Class-2"/>
</dbReference>
<evidence type="ECO:0000256" key="4">
    <source>
        <dbReference type="ARBA" id="ARBA00014046"/>
    </source>
</evidence>
<dbReference type="GO" id="GO:0003677">
    <property type="term" value="F:DNA binding"/>
    <property type="evidence" value="ECO:0007669"/>
    <property type="project" value="UniProtKB-KW"/>
</dbReference>